<keyword evidence="2" id="KW-0812">Transmembrane</keyword>
<reference evidence="3 4" key="1">
    <citation type="submission" date="2024-10" db="EMBL/GenBank/DDBJ databases">
        <title>The Natural Products Discovery Center: Release of the First 8490 Sequenced Strains for Exploring Actinobacteria Biosynthetic Diversity.</title>
        <authorList>
            <person name="Kalkreuter E."/>
            <person name="Kautsar S.A."/>
            <person name="Yang D."/>
            <person name="Bader C.D."/>
            <person name="Teijaro C.N."/>
            <person name="Fluegel L."/>
            <person name="Davis C.M."/>
            <person name="Simpson J.R."/>
            <person name="Lauterbach L."/>
            <person name="Steele A.D."/>
            <person name="Gui C."/>
            <person name="Meng S."/>
            <person name="Li G."/>
            <person name="Viehrig K."/>
            <person name="Ye F."/>
            <person name="Su P."/>
            <person name="Kiefer A.F."/>
            <person name="Nichols A."/>
            <person name="Cepeda A.J."/>
            <person name="Yan W."/>
            <person name="Fan B."/>
            <person name="Jiang Y."/>
            <person name="Adhikari A."/>
            <person name="Zheng C.-J."/>
            <person name="Schuster L."/>
            <person name="Cowan T.M."/>
            <person name="Smanski M.J."/>
            <person name="Chevrette M.G."/>
            <person name="De Carvalho L.P.S."/>
            <person name="Shen B."/>
        </authorList>
    </citation>
    <scope>NUCLEOTIDE SEQUENCE [LARGE SCALE GENOMIC DNA]</scope>
    <source>
        <strain evidence="3 4">NPDC000087</strain>
    </source>
</reference>
<accession>A0ABW6WDZ3</accession>
<dbReference type="Pfam" id="PF04977">
    <property type="entry name" value="DivIC"/>
    <property type="match status" value="1"/>
</dbReference>
<keyword evidence="4" id="KW-1185">Reference proteome</keyword>
<proteinExistence type="predicted"/>
<dbReference type="RefSeq" id="WP_026206526.1">
    <property type="nucleotide sequence ID" value="NZ_JBIAZU010000003.1"/>
</dbReference>
<sequence length="185" mass="20314">MTTQRRTPSGQGPSRRPGSSRVRTTSATRVAAGRTRSRPAPNRRTVNVGGGPAKRTDAPRPRALTGRATVLIVVFVALALAYTYPLRVYLAQESQIAQLEADQVAQRKAIADKQQQLLKWQDPEYVRAQARERLNYVRPGDKTLLVLPNPNATASTTGDQPAAAPDRWYDTLWNSVRAADAESPN</sequence>
<keyword evidence="2" id="KW-1133">Transmembrane helix</keyword>
<protein>
    <submittedName>
        <fullName evidence="3">Septum formation initiator family protein</fullName>
    </submittedName>
</protein>
<dbReference type="EMBL" id="JBIAZU010000003">
    <property type="protein sequence ID" value="MFF5291521.1"/>
    <property type="molecule type" value="Genomic_DNA"/>
</dbReference>
<feature type="compositionally biased region" description="Low complexity" evidence="1">
    <location>
        <begin position="1"/>
        <end position="26"/>
    </location>
</feature>
<feature type="region of interest" description="Disordered" evidence="1">
    <location>
        <begin position="1"/>
        <end position="61"/>
    </location>
</feature>
<organism evidence="3 4">
    <name type="scientific">Paractinoplanes globisporus</name>
    <dbReference type="NCBI Taxonomy" id="113565"/>
    <lineage>
        <taxon>Bacteria</taxon>
        <taxon>Bacillati</taxon>
        <taxon>Actinomycetota</taxon>
        <taxon>Actinomycetes</taxon>
        <taxon>Micromonosporales</taxon>
        <taxon>Micromonosporaceae</taxon>
        <taxon>Paractinoplanes</taxon>
    </lineage>
</organism>
<evidence type="ECO:0000313" key="3">
    <source>
        <dbReference type="EMBL" id="MFF5291521.1"/>
    </source>
</evidence>
<evidence type="ECO:0000256" key="2">
    <source>
        <dbReference type="SAM" id="Phobius"/>
    </source>
</evidence>
<evidence type="ECO:0000256" key="1">
    <source>
        <dbReference type="SAM" id="MobiDB-lite"/>
    </source>
</evidence>
<dbReference type="Proteomes" id="UP001602245">
    <property type="component" value="Unassembled WGS sequence"/>
</dbReference>
<comment type="caution">
    <text evidence="3">The sequence shown here is derived from an EMBL/GenBank/DDBJ whole genome shotgun (WGS) entry which is preliminary data.</text>
</comment>
<dbReference type="InterPro" id="IPR007060">
    <property type="entry name" value="FtsL/DivIC"/>
</dbReference>
<feature type="transmembrane region" description="Helical" evidence="2">
    <location>
        <begin position="64"/>
        <end position="84"/>
    </location>
</feature>
<evidence type="ECO:0000313" key="4">
    <source>
        <dbReference type="Proteomes" id="UP001602245"/>
    </source>
</evidence>
<name>A0ABW6WDZ3_9ACTN</name>
<keyword evidence="2" id="KW-0472">Membrane</keyword>
<gene>
    <name evidence="3" type="ORF">ACFY35_18930</name>
</gene>